<dbReference type="Gene3D" id="1.10.1470.10">
    <property type="entry name" value="YjbJ"/>
    <property type="match status" value="1"/>
</dbReference>
<accession>A0A1N6XWA1</accession>
<dbReference type="OrthoDB" id="9796058at2"/>
<dbReference type="PIRSF" id="PIRSF039008">
    <property type="entry name" value="YjbJ"/>
    <property type="match status" value="1"/>
</dbReference>
<feature type="domain" description="CsbD-like" evidence="2">
    <location>
        <begin position="4"/>
        <end position="55"/>
    </location>
</feature>
<evidence type="ECO:0000313" key="3">
    <source>
        <dbReference type="EMBL" id="SIR06640.1"/>
    </source>
</evidence>
<dbReference type="AlphaFoldDB" id="A0A1N6XWA1"/>
<comment type="similarity">
    <text evidence="1">Belongs to the UPF0337 (CsbD) family.</text>
</comment>
<dbReference type="RefSeq" id="WP_076602867.1">
    <property type="nucleotide sequence ID" value="NZ_FTMD01000009.1"/>
</dbReference>
<reference evidence="4" key="1">
    <citation type="submission" date="2017-01" db="EMBL/GenBank/DDBJ databases">
        <authorList>
            <person name="Varghese N."/>
            <person name="Submissions S."/>
        </authorList>
    </citation>
    <scope>NUCLEOTIDE SEQUENCE [LARGE SCALE GENOMIC DNA]</scope>
    <source>
        <strain evidence="4">ATCC 51758</strain>
    </source>
</reference>
<name>A0A1N6XWA1_9RHOO</name>
<gene>
    <name evidence="3" type="ORF">SAMN05421829_109143</name>
</gene>
<evidence type="ECO:0000259" key="2">
    <source>
        <dbReference type="Pfam" id="PF05532"/>
    </source>
</evidence>
<dbReference type="Pfam" id="PF05532">
    <property type="entry name" value="CsbD"/>
    <property type="match status" value="1"/>
</dbReference>
<dbReference type="InterPro" id="IPR036629">
    <property type="entry name" value="YjbJ_sf"/>
</dbReference>
<protein>
    <submittedName>
        <fullName evidence="3">Uncharacterized conserved protein YjbJ, UPF0337 family</fullName>
    </submittedName>
</protein>
<dbReference type="InterPro" id="IPR050423">
    <property type="entry name" value="UPF0337_stress_rsp"/>
</dbReference>
<dbReference type="EMBL" id="FTMD01000009">
    <property type="protein sequence ID" value="SIR06640.1"/>
    <property type="molecule type" value="Genomic_DNA"/>
</dbReference>
<dbReference type="InterPro" id="IPR008462">
    <property type="entry name" value="CsbD"/>
</dbReference>
<sequence length="67" mass="7809">MNWDIVEGNWKQFKGKVKAQWGKLTDDHLDVIAGKRDQLAGKIQETYGITKDEAEEQIKRFEESNKD</sequence>
<proteinExistence type="inferred from homology"/>
<evidence type="ECO:0000313" key="4">
    <source>
        <dbReference type="Proteomes" id="UP000186819"/>
    </source>
</evidence>
<dbReference type="InterPro" id="IPR026042">
    <property type="entry name" value="YjbJ"/>
</dbReference>
<dbReference type="PANTHER" id="PTHR34977:SF1">
    <property type="entry name" value="UPF0337 PROTEIN YJBJ"/>
    <property type="match status" value="1"/>
</dbReference>
<dbReference type="Proteomes" id="UP000186819">
    <property type="component" value="Unassembled WGS sequence"/>
</dbReference>
<keyword evidence="4" id="KW-1185">Reference proteome</keyword>
<dbReference type="PANTHER" id="PTHR34977">
    <property type="entry name" value="UPF0337 PROTEIN YJBJ"/>
    <property type="match status" value="1"/>
</dbReference>
<dbReference type="STRING" id="34027.SAMN05421829_109143"/>
<organism evidence="3 4">
    <name type="scientific">Aromatoleum tolulyticum</name>
    <dbReference type="NCBI Taxonomy" id="34027"/>
    <lineage>
        <taxon>Bacteria</taxon>
        <taxon>Pseudomonadati</taxon>
        <taxon>Pseudomonadota</taxon>
        <taxon>Betaproteobacteria</taxon>
        <taxon>Rhodocyclales</taxon>
        <taxon>Rhodocyclaceae</taxon>
        <taxon>Aromatoleum</taxon>
    </lineage>
</organism>
<evidence type="ECO:0000256" key="1">
    <source>
        <dbReference type="ARBA" id="ARBA00009129"/>
    </source>
</evidence>
<dbReference type="SUPFAM" id="SSF69047">
    <property type="entry name" value="Hypothetical protein YjbJ"/>
    <property type="match status" value="1"/>
</dbReference>